<sequence>MNLLRCSNGHYYDGDRYKDCPFCSGQNQAGDFDTVDFQPNDQGASVMTRRENSPADPPTQKKPAAPEQAADPLGGAIDIAQQGMTLSDDEGRTVSYYDRKIQEPVLGEPVVGWLVCTKGRYFGQSFALKSGRNFIGRSDSMDVILKGEPSVSRDRHAVVVYEPRERIFIAQPGDSRELFYVNDKVVLDNVELKPRDEMSIGKISLLLIPFCTKEFAWEDLVE</sequence>
<reference evidence="3" key="1">
    <citation type="submission" date="2020-10" db="EMBL/GenBank/DDBJ databases">
        <authorList>
            <person name="Gilroy R."/>
        </authorList>
    </citation>
    <scope>NUCLEOTIDE SEQUENCE</scope>
    <source>
        <strain evidence="3">CHK123-3438</strain>
    </source>
</reference>
<protein>
    <submittedName>
        <fullName evidence="3">FHA domain-containing protein</fullName>
    </submittedName>
</protein>
<dbReference type="Gene3D" id="2.60.200.20">
    <property type="match status" value="1"/>
</dbReference>
<reference evidence="3" key="2">
    <citation type="journal article" date="2021" name="PeerJ">
        <title>Extensive microbial diversity within the chicken gut microbiome revealed by metagenomics and culture.</title>
        <authorList>
            <person name="Gilroy R."/>
            <person name="Ravi A."/>
            <person name="Getino M."/>
            <person name="Pursley I."/>
            <person name="Horton D.L."/>
            <person name="Alikhan N.F."/>
            <person name="Baker D."/>
            <person name="Gharbi K."/>
            <person name="Hall N."/>
            <person name="Watson M."/>
            <person name="Adriaenssens E.M."/>
            <person name="Foster-Nyarko E."/>
            <person name="Jarju S."/>
            <person name="Secka A."/>
            <person name="Antonio M."/>
            <person name="Oren A."/>
            <person name="Chaudhuri R.R."/>
            <person name="La Ragione R."/>
            <person name="Hildebrand F."/>
            <person name="Pallen M.J."/>
        </authorList>
    </citation>
    <scope>NUCLEOTIDE SEQUENCE</scope>
    <source>
        <strain evidence="3">CHK123-3438</strain>
    </source>
</reference>
<dbReference type="AlphaFoldDB" id="A0A9D1GI60"/>
<organism evidence="3 4">
    <name type="scientific">Candidatus Caccovicinus merdipullorum</name>
    <dbReference type="NCBI Taxonomy" id="2840724"/>
    <lineage>
        <taxon>Bacteria</taxon>
        <taxon>Bacillati</taxon>
        <taxon>Bacillota</taxon>
        <taxon>Clostridia</taxon>
        <taxon>Eubacteriales</taxon>
        <taxon>Candidatus Caccovicinus</taxon>
    </lineage>
</organism>
<evidence type="ECO:0000259" key="2">
    <source>
        <dbReference type="PROSITE" id="PS50006"/>
    </source>
</evidence>
<dbReference type="InterPro" id="IPR000253">
    <property type="entry name" value="FHA_dom"/>
</dbReference>
<comment type="caution">
    <text evidence="3">The sequence shown here is derived from an EMBL/GenBank/DDBJ whole genome shotgun (WGS) entry which is preliminary data.</text>
</comment>
<evidence type="ECO:0000256" key="1">
    <source>
        <dbReference type="SAM" id="MobiDB-lite"/>
    </source>
</evidence>
<name>A0A9D1GI60_9FIRM</name>
<dbReference type="Proteomes" id="UP000886860">
    <property type="component" value="Unassembled WGS sequence"/>
</dbReference>
<dbReference type="Pfam" id="PF00498">
    <property type="entry name" value="FHA"/>
    <property type="match status" value="1"/>
</dbReference>
<gene>
    <name evidence="3" type="ORF">IAB60_04145</name>
</gene>
<feature type="region of interest" description="Disordered" evidence="1">
    <location>
        <begin position="33"/>
        <end position="70"/>
    </location>
</feature>
<proteinExistence type="predicted"/>
<evidence type="ECO:0000313" key="3">
    <source>
        <dbReference type="EMBL" id="HIT41288.1"/>
    </source>
</evidence>
<accession>A0A9D1GI60</accession>
<evidence type="ECO:0000313" key="4">
    <source>
        <dbReference type="Proteomes" id="UP000886860"/>
    </source>
</evidence>
<dbReference type="PROSITE" id="PS50006">
    <property type="entry name" value="FHA_DOMAIN"/>
    <property type="match status" value="1"/>
</dbReference>
<dbReference type="CDD" id="cd00060">
    <property type="entry name" value="FHA"/>
    <property type="match status" value="1"/>
</dbReference>
<dbReference type="EMBL" id="DVKS01000069">
    <property type="protein sequence ID" value="HIT41288.1"/>
    <property type="molecule type" value="Genomic_DNA"/>
</dbReference>
<dbReference type="InterPro" id="IPR008984">
    <property type="entry name" value="SMAD_FHA_dom_sf"/>
</dbReference>
<feature type="domain" description="FHA" evidence="2">
    <location>
        <begin position="133"/>
        <end position="186"/>
    </location>
</feature>
<dbReference type="SUPFAM" id="SSF49879">
    <property type="entry name" value="SMAD/FHA domain"/>
    <property type="match status" value="1"/>
</dbReference>